<protein>
    <submittedName>
        <fullName evidence="3">Uncharacterized protein</fullName>
    </submittedName>
</protein>
<keyword evidence="2" id="KW-0812">Transmembrane</keyword>
<keyword evidence="2" id="KW-1133">Transmembrane helix</keyword>
<gene>
    <name evidence="3" type="ORF">VMCG_07988</name>
</gene>
<evidence type="ECO:0000313" key="3">
    <source>
        <dbReference type="EMBL" id="ROV95957.1"/>
    </source>
</evidence>
<comment type="caution">
    <text evidence="3">The sequence shown here is derived from an EMBL/GenBank/DDBJ whole genome shotgun (WGS) entry which is preliminary data.</text>
</comment>
<feature type="region of interest" description="Disordered" evidence="1">
    <location>
        <begin position="168"/>
        <end position="189"/>
    </location>
</feature>
<keyword evidence="2" id="KW-0472">Membrane</keyword>
<name>A0A423VY87_9PEZI</name>
<keyword evidence="4" id="KW-1185">Reference proteome</keyword>
<proteinExistence type="predicted"/>
<feature type="compositionally biased region" description="Low complexity" evidence="1">
    <location>
        <begin position="168"/>
        <end position="187"/>
    </location>
</feature>
<dbReference type="EMBL" id="LKEA01000034">
    <property type="protein sequence ID" value="ROV95957.1"/>
    <property type="molecule type" value="Genomic_DNA"/>
</dbReference>
<feature type="compositionally biased region" description="Low complexity" evidence="1">
    <location>
        <begin position="236"/>
        <end position="252"/>
    </location>
</feature>
<feature type="transmembrane region" description="Helical" evidence="2">
    <location>
        <begin position="198"/>
        <end position="219"/>
    </location>
</feature>
<organism evidence="3 4">
    <name type="scientific">Cytospora schulzeri</name>
    <dbReference type="NCBI Taxonomy" id="448051"/>
    <lineage>
        <taxon>Eukaryota</taxon>
        <taxon>Fungi</taxon>
        <taxon>Dikarya</taxon>
        <taxon>Ascomycota</taxon>
        <taxon>Pezizomycotina</taxon>
        <taxon>Sordariomycetes</taxon>
        <taxon>Sordariomycetidae</taxon>
        <taxon>Diaporthales</taxon>
        <taxon>Cytosporaceae</taxon>
        <taxon>Cytospora</taxon>
    </lineage>
</organism>
<reference evidence="3 4" key="1">
    <citation type="submission" date="2015-09" db="EMBL/GenBank/DDBJ databases">
        <title>Host preference determinants of Valsa canker pathogens revealed by comparative genomics.</title>
        <authorList>
            <person name="Yin Z."/>
            <person name="Huang L."/>
        </authorList>
    </citation>
    <scope>NUCLEOTIDE SEQUENCE [LARGE SCALE GENOMIC DNA]</scope>
    <source>
        <strain evidence="3 4">03-1</strain>
    </source>
</reference>
<sequence>MSNDADLYVSNGTCYYGQGQVSDPRYIPCGNAYLSGIQHCCFEGDYCLSSYACYDTPAGVTYLAGCTDPTFLDAQCAQKPGYSGQQWVAMARCDGANVSLWTGCDHHAKQITLEKENCECNTSNVLIKNTDGLSSLNQIGSLPTSAGGTISFNPTALPSYAAATTGNSSTGASGAATATATGATSGGHQHNLTAGQKAGISVGSIVGGLLIIGLLFFAIRRVYRSKLEKAVEAVQTGAAAPPGPQSQPVSQASMAPRYVSPQTIKSDEESQVGGFGYKPEMPVDGTFTSELQGDEGEKPARTPLELPAQ</sequence>
<dbReference type="OrthoDB" id="4148662at2759"/>
<feature type="region of interest" description="Disordered" evidence="1">
    <location>
        <begin position="236"/>
        <end position="309"/>
    </location>
</feature>
<evidence type="ECO:0000256" key="1">
    <source>
        <dbReference type="SAM" id="MobiDB-lite"/>
    </source>
</evidence>
<evidence type="ECO:0000256" key="2">
    <source>
        <dbReference type="SAM" id="Phobius"/>
    </source>
</evidence>
<dbReference type="Proteomes" id="UP000283895">
    <property type="component" value="Unassembled WGS sequence"/>
</dbReference>
<dbReference type="AlphaFoldDB" id="A0A423VY87"/>
<evidence type="ECO:0000313" key="4">
    <source>
        <dbReference type="Proteomes" id="UP000283895"/>
    </source>
</evidence>
<accession>A0A423VY87</accession>